<evidence type="ECO:0000256" key="5">
    <source>
        <dbReference type="ARBA" id="ARBA00022989"/>
    </source>
</evidence>
<dbReference type="InterPro" id="IPR011642">
    <property type="entry name" value="Gate_dom"/>
</dbReference>
<evidence type="ECO:0000313" key="11">
    <source>
        <dbReference type="EMBL" id="EAY30100.1"/>
    </source>
</evidence>
<dbReference type="RefSeq" id="WP_002695672.1">
    <property type="nucleotide sequence ID" value="NZ_AAWS01000008.1"/>
</dbReference>
<evidence type="ECO:0000256" key="2">
    <source>
        <dbReference type="ARBA" id="ARBA00009033"/>
    </source>
</evidence>
<name>A1ZHU3_MICM2</name>
<sequence>MDYFKGIIGLVVFMLVGYLVSNNRKAINWRLVGIGITLQIVFGLLIMKVPFVRDMFDAISTGFVRFLDFALDGSKFLFGDLANDKSSFGFIFAFQVLPTIIFFSTISAALYYLGILQKIVYAIAYVMSKAMGLSGPESLSAAGNIFLGQTEAPLLVKPFIKNMTKSELMCLMTGGMATIAGAILAAAVGVLGGADPVAKAKFASHLLSASIMSAPAAIVMAKIMIPETKDVNKSLELSKESLGVNLIDAMAIGAGDGLKLALNVGGMLLAFIAVIAMLNAGLVYIGDVLDVNQIIRVQTGGAFKALSMEYLLGQISRPFAYLMGVEWKDTLLVGSLIGQKTAVNEFVAYLDLSRMIKEGSLSEKSILVSTYALCGFSNFSSIAIQIGGISGMAPNQQGNLSKLGLRALLGATLACFMTATIAGAISG</sequence>
<evidence type="ECO:0000259" key="9">
    <source>
        <dbReference type="Pfam" id="PF07662"/>
    </source>
</evidence>
<feature type="transmembrane region" description="Helical" evidence="7">
    <location>
        <begin position="407"/>
        <end position="425"/>
    </location>
</feature>
<evidence type="ECO:0000256" key="6">
    <source>
        <dbReference type="ARBA" id="ARBA00023136"/>
    </source>
</evidence>
<feature type="transmembrane region" description="Helical" evidence="7">
    <location>
        <begin position="29"/>
        <end position="47"/>
    </location>
</feature>
<feature type="domain" description="Nucleoside transporter/FeoB GTPase Gate" evidence="10">
    <location>
        <begin position="93"/>
        <end position="192"/>
    </location>
</feature>
<dbReference type="InterPro" id="IPR002668">
    <property type="entry name" value="CNT_N_dom"/>
</dbReference>
<dbReference type="OrthoDB" id="9766455at2"/>
<evidence type="ECO:0000259" key="8">
    <source>
        <dbReference type="Pfam" id="PF01773"/>
    </source>
</evidence>
<comment type="subcellular location">
    <subcellularLocation>
        <location evidence="1">Cell membrane</location>
        <topology evidence="1">Multi-pass membrane protein</topology>
    </subcellularLocation>
</comment>
<comment type="similarity">
    <text evidence="2">Belongs to the concentrative nucleoside transporter (CNT) (TC 2.A.41) family.</text>
</comment>
<dbReference type="Pfam" id="PF01773">
    <property type="entry name" value="Nucleos_tra2_N"/>
    <property type="match status" value="1"/>
</dbReference>
<dbReference type="PANTHER" id="PTHR10590:SF4">
    <property type="entry name" value="SOLUTE CARRIER FAMILY 28 MEMBER 3"/>
    <property type="match status" value="1"/>
</dbReference>
<dbReference type="GO" id="GO:0005337">
    <property type="term" value="F:nucleoside transmembrane transporter activity"/>
    <property type="evidence" value="ECO:0007669"/>
    <property type="project" value="InterPro"/>
</dbReference>
<evidence type="ECO:0000256" key="1">
    <source>
        <dbReference type="ARBA" id="ARBA00004651"/>
    </source>
</evidence>
<dbReference type="InterPro" id="IPR008276">
    <property type="entry name" value="C_nuclsd_transpt"/>
</dbReference>
<comment type="caution">
    <text evidence="11">The sequence shown here is derived from an EMBL/GenBank/DDBJ whole genome shotgun (WGS) entry which is preliminary data.</text>
</comment>
<feature type="domain" description="Concentrative nucleoside transporter C-terminal" evidence="9">
    <location>
        <begin position="205"/>
        <end position="423"/>
    </location>
</feature>
<keyword evidence="12" id="KW-1185">Reference proteome</keyword>
<reference evidence="11 12" key="1">
    <citation type="submission" date="2007-01" db="EMBL/GenBank/DDBJ databases">
        <authorList>
            <person name="Haygood M."/>
            <person name="Podell S."/>
            <person name="Anderson C."/>
            <person name="Hopkinson B."/>
            <person name="Roe K."/>
            <person name="Barbeau K."/>
            <person name="Gaasterland T."/>
            <person name="Ferriera S."/>
            <person name="Johnson J."/>
            <person name="Kravitz S."/>
            <person name="Beeson K."/>
            <person name="Sutton G."/>
            <person name="Rogers Y.-H."/>
            <person name="Friedman R."/>
            <person name="Frazier M."/>
            <person name="Venter J.C."/>
        </authorList>
    </citation>
    <scope>NUCLEOTIDE SEQUENCE [LARGE SCALE GENOMIC DNA]</scope>
    <source>
        <strain evidence="11 12">ATCC 23134</strain>
    </source>
</reference>
<dbReference type="Pfam" id="PF07670">
    <property type="entry name" value="Gate"/>
    <property type="match status" value="1"/>
</dbReference>
<feature type="transmembrane region" description="Helical" evidence="7">
    <location>
        <begin position="6"/>
        <end position="22"/>
    </location>
</feature>
<feature type="domain" description="Concentrative nucleoside transporter N-terminal" evidence="8">
    <location>
        <begin position="8"/>
        <end position="81"/>
    </location>
</feature>
<dbReference type="Proteomes" id="UP000004095">
    <property type="component" value="Unassembled WGS sequence"/>
</dbReference>
<keyword evidence="3" id="KW-1003">Cell membrane</keyword>
<feature type="transmembrane region" description="Helical" evidence="7">
    <location>
        <begin position="168"/>
        <end position="190"/>
    </location>
</feature>
<evidence type="ECO:0000259" key="10">
    <source>
        <dbReference type="Pfam" id="PF07670"/>
    </source>
</evidence>
<dbReference type="GO" id="GO:0015293">
    <property type="term" value="F:symporter activity"/>
    <property type="evidence" value="ECO:0007669"/>
    <property type="project" value="TreeGrafter"/>
</dbReference>
<feature type="transmembrane region" description="Helical" evidence="7">
    <location>
        <begin position="365"/>
        <end position="387"/>
    </location>
</feature>
<organism evidence="11 12">
    <name type="scientific">Microscilla marina ATCC 23134</name>
    <dbReference type="NCBI Taxonomy" id="313606"/>
    <lineage>
        <taxon>Bacteria</taxon>
        <taxon>Pseudomonadati</taxon>
        <taxon>Bacteroidota</taxon>
        <taxon>Cytophagia</taxon>
        <taxon>Cytophagales</taxon>
        <taxon>Microscillaceae</taxon>
        <taxon>Microscilla</taxon>
    </lineage>
</organism>
<dbReference type="PANTHER" id="PTHR10590">
    <property type="entry name" value="SODIUM/NUCLEOSIDE COTRANSPORTER"/>
    <property type="match status" value="1"/>
</dbReference>
<keyword evidence="5 7" id="KW-1133">Transmembrane helix</keyword>
<dbReference type="GO" id="GO:0005886">
    <property type="term" value="C:plasma membrane"/>
    <property type="evidence" value="ECO:0007669"/>
    <property type="project" value="UniProtKB-SubCell"/>
</dbReference>
<feature type="transmembrane region" description="Helical" evidence="7">
    <location>
        <begin position="88"/>
        <end position="113"/>
    </location>
</feature>
<gene>
    <name evidence="11" type="ORF">M23134_05433</name>
</gene>
<evidence type="ECO:0000256" key="4">
    <source>
        <dbReference type="ARBA" id="ARBA00022692"/>
    </source>
</evidence>
<feature type="transmembrane region" description="Helical" evidence="7">
    <location>
        <begin position="268"/>
        <end position="286"/>
    </location>
</feature>
<evidence type="ECO:0000256" key="7">
    <source>
        <dbReference type="SAM" id="Phobius"/>
    </source>
</evidence>
<dbReference type="EMBL" id="AAWS01000008">
    <property type="protein sequence ID" value="EAY30100.1"/>
    <property type="molecule type" value="Genomic_DNA"/>
</dbReference>
<proteinExistence type="inferred from homology"/>
<keyword evidence="6 7" id="KW-0472">Membrane</keyword>
<dbReference type="AlphaFoldDB" id="A1ZHU3"/>
<dbReference type="InterPro" id="IPR011657">
    <property type="entry name" value="CNT_C_dom"/>
</dbReference>
<keyword evidence="4 7" id="KW-0812">Transmembrane</keyword>
<protein>
    <submittedName>
        <fullName evidence="11">Nucleoside transporter</fullName>
    </submittedName>
</protein>
<evidence type="ECO:0000313" key="12">
    <source>
        <dbReference type="Proteomes" id="UP000004095"/>
    </source>
</evidence>
<accession>A1ZHU3</accession>
<dbReference type="eggNOG" id="COG1972">
    <property type="taxonomic scope" value="Bacteria"/>
</dbReference>
<dbReference type="Pfam" id="PF07662">
    <property type="entry name" value="Nucleos_tra2_C"/>
    <property type="match status" value="1"/>
</dbReference>
<evidence type="ECO:0000256" key="3">
    <source>
        <dbReference type="ARBA" id="ARBA00022475"/>
    </source>
</evidence>